<gene>
    <name evidence="10" type="ORF">QWY14_12080</name>
</gene>
<feature type="transmembrane region" description="Helical" evidence="8">
    <location>
        <begin position="398"/>
        <end position="419"/>
    </location>
</feature>
<feature type="transmembrane region" description="Helical" evidence="8">
    <location>
        <begin position="195"/>
        <end position="217"/>
    </location>
</feature>
<evidence type="ECO:0000313" key="10">
    <source>
        <dbReference type="EMBL" id="MDN7242544.1"/>
    </source>
</evidence>
<feature type="transmembrane region" description="Helical" evidence="8">
    <location>
        <begin position="357"/>
        <end position="377"/>
    </location>
</feature>
<keyword evidence="2" id="KW-0813">Transport</keyword>
<dbReference type="Pfam" id="PF00324">
    <property type="entry name" value="AA_permease"/>
    <property type="match status" value="1"/>
</dbReference>
<evidence type="ECO:0000259" key="9">
    <source>
        <dbReference type="Pfam" id="PF00324"/>
    </source>
</evidence>
<protein>
    <submittedName>
        <fullName evidence="10">Amino acid permease</fullName>
    </submittedName>
</protein>
<keyword evidence="6 8" id="KW-1133">Transmembrane helix</keyword>
<feature type="transmembrane region" description="Helical" evidence="8">
    <location>
        <begin position="12"/>
        <end position="32"/>
    </location>
</feature>
<feature type="transmembrane region" description="Helical" evidence="8">
    <location>
        <begin position="38"/>
        <end position="58"/>
    </location>
</feature>
<evidence type="ECO:0000256" key="2">
    <source>
        <dbReference type="ARBA" id="ARBA00022448"/>
    </source>
</evidence>
<dbReference type="PANTHER" id="PTHR43495:SF6">
    <property type="entry name" value="THREONINE_SERINE TRANSPORTER YBXG-RELATED"/>
    <property type="match status" value="1"/>
</dbReference>
<evidence type="ECO:0000256" key="6">
    <source>
        <dbReference type="ARBA" id="ARBA00022989"/>
    </source>
</evidence>
<dbReference type="InterPro" id="IPR004841">
    <property type="entry name" value="AA-permease/SLC12A_dom"/>
</dbReference>
<dbReference type="Proteomes" id="UP001172055">
    <property type="component" value="Unassembled WGS sequence"/>
</dbReference>
<organism evidence="10 11">
    <name type="scientific">Planococcus shixiaomingii</name>
    <dbReference type="NCBI Taxonomy" id="3058393"/>
    <lineage>
        <taxon>Bacteria</taxon>
        <taxon>Bacillati</taxon>
        <taxon>Bacillota</taxon>
        <taxon>Bacilli</taxon>
        <taxon>Bacillales</taxon>
        <taxon>Caryophanaceae</taxon>
        <taxon>Planococcus</taxon>
    </lineage>
</organism>
<feature type="transmembrane region" description="Helical" evidence="8">
    <location>
        <begin position="329"/>
        <end position="351"/>
    </location>
</feature>
<keyword evidence="4 8" id="KW-0812">Transmembrane</keyword>
<evidence type="ECO:0000256" key="4">
    <source>
        <dbReference type="ARBA" id="ARBA00022692"/>
    </source>
</evidence>
<accession>A0ABT8N3U0</accession>
<feature type="transmembrane region" description="Helical" evidence="8">
    <location>
        <begin position="269"/>
        <end position="293"/>
    </location>
</feature>
<evidence type="ECO:0000256" key="5">
    <source>
        <dbReference type="ARBA" id="ARBA00022970"/>
    </source>
</evidence>
<keyword evidence="11" id="KW-1185">Reference proteome</keyword>
<feature type="transmembrane region" description="Helical" evidence="8">
    <location>
        <begin position="95"/>
        <end position="117"/>
    </location>
</feature>
<evidence type="ECO:0000256" key="1">
    <source>
        <dbReference type="ARBA" id="ARBA00004651"/>
    </source>
</evidence>
<evidence type="ECO:0000256" key="3">
    <source>
        <dbReference type="ARBA" id="ARBA00022475"/>
    </source>
</evidence>
<keyword evidence="7 8" id="KW-0472">Membrane</keyword>
<reference evidence="10 11" key="1">
    <citation type="submission" date="2023-06" db="EMBL/GenBank/DDBJ databases">
        <title>Novel species in genus Planococcus.</title>
        <authorList>
            <person name="Ning S."/>
        </authorList>
    </citation>
    <scope>NUCLEOTIDE SEQUENCE [LARGE SCALE GENOMIC DNA]</scope>
    <source>
        <strain evidence="10 11">N028</strain>
    </source>
</reference>
<dbReference type="InterPro" id="IPR004840">
    <property type="entry name" value="Amino_acid_permease_CS"/>
</dbReference>
<dbReference type="PIRSF" id="PIRSF006060">
    <property type="entry name" value="AA_transporter"/>
    <property type="match status" value="1"/>
</dbReference>
<comment type="subcellular location">
    <subcellularLocation>
        <location evidence="1">Cell membrane</location>
        <topology evidence="1">Multi-pass membrane protein</topology>
    </subcellularLocation>
</comment>
<feature type="transmembrane region" description="Helical" evidence="8">
    <location>
        <begin position="425"/>
        <end position="444"/>
    </location>
</feature>
<dbReference type="EMBL" id="JAUJWV010000001">
    <property type="protein sequence ID" value="MDN7242544.1"/>
    <property type="molecule type" value="Genomic_DNA"/>
</dbReference>
<sequence length="469" mass="51038">MAKNEMKRGLEARHIQMIALGGTIGVGLFMGSASTIKWTGPSVMLAYAITGVFIFLIMRAMGEMLYLEPSTGSFATFGHKYIHPLAGYMTAWSNWFQWVIVGMAEIIAVGAYMNYWFPDLPPWIPGLIAMAILGAANLVSVKSFGEFEFWFAMIKIVTIVLMIVAGLGLIFFGLGNGGNAIGLSNLWEHGGFFTGGWTGFFFALSLVIGAYQGVELIGITAGEAKDPKKTLTKAIQSIIWRILIFYIGAIFIIVTVYPWDQLNTIGSPFVATFALVGITAAAGIINFVVITAAMSGCNSGIYSAGRMLYTLAMNGQAPKFFAKLSTNGVPIFSTLGVMLGLLIGVVLSYIAPENLFVYVYSASVLPGMIPWFVILISQIQFRKRNKAQMADHPFQMPFAPYTNYATIAFLLVVLVGMWFNDETRMSLLAGFVFLGIVIISFFAFGMGKRIPLEDLTDDEVSGESSAVVD</sequence>
<evidence type="ECO:0000313" key="11">
    <source>
        <dbReference type="Proteomes" id="UP001172055"/>
    </source>
</evidence>
<feature type="transmembrane region" description="Helical" evidence="8">
    <location>
        <begin position="123"/>
        <end position="141"/>
    </location>
</feature>
<proteinExistence type="predicted"/>
<keyword evidence="5" id="KW-0029">Amino-acid transport</keyword>
<dbReference type="PROSITE" id="PS00218">
    <property type="entry name" value="AMINO_ACID_PERMEASE_1"/>
    <property type="match status" value="1"/>
</dbReference>
<dbReference type="Gene3D" id="1.20.1740.10">
    <property type="entry name" value="Amino acid/polyamine transporter I"/>
    <property type="match status" value="1"/>
</dbReference>
<dbReference type="RefSeq" id="WP_301724016.1">
    <property type="nucleotide sequence ID" value="NZ_JAUJWV010000001.1"/>
</dbReference>
<feature type="transmembrane region" description="Helical" evidence="8">
    <location>
        <begin position="238"/>
        <end position="257"/>
    </location>
</feature>
<name>A0ABT8N3U0_9BACL</name>
<dbReference type="PANTHER" id="PTHR43495">
    <property type="entry name" value="GABA PERMEASE"/>
    <property type="match status" value="1"/>
</dbReference>
<comment type="caution">
    <text evidence="10">The sequence shown here is derived from an EMBL/GenBank/DDBJ whole genome shotgun (WGS) entry which is preliminary data.</text>
</comment>
<evidence type="ECO:0000256" key="8">
    <source>
        <dbReference type="SAM" id="Phobius"/>
    </source>
</evidence>
<feature type="transmembrane region" description="Helical" evidence="8">
    <location>
        <begin position="153"/>
        <end position="175"/>
    </location>
</feature>
<keyword evidence="3" id="KW-1003">Cell membrane</keyword>
<feature type="domain" description="Amino acid permease/ SLC12A" evidence="9">
    <location>
        <begin position="14"/>
        <end position="440"/>
    </location>
</feature>
<evidence type="ECO:0000256" key="7">
    <source>
        <dbReference type="ARBA" id="ARBA00023136"/>
    </source>
</evidence>